<organism evidence="3 4">
    <name type="scientific">Chondromyces apiculatus DSM 436</name>
    <dbReference type="NCBI Taxonomy" id="1192034"/>
    <lineage>
        <taxon>Bacteria</taxon>
        <taxon>Pseudomonadati</taxon>
        <taxon>Myxococcota</taxon>
        <taxon>Polyangia</taxon>
        <taxon>Polyangiales</taxon>
        <taxon>Polyangiaceae</taxon>
        <taxon>Chondromyces</taxon>
    </lineage>
</organism>
<dbReference type="Proteomes" id="UP000019678">
    <property type="component" value="Unassembled WGS sequence"/>
</dbReference>
<protein>
    <recommendedName>
        <fullName evidence="2">EamA domain-containing protein</fullName>
    </recommendedName>
</protein>
<feature type="transmembrane region" description="Helical" evidence="1">
    <location>
        <begin position="230"/>
        <end position="253"/>
    </location>
</feature>
<sequence length="340" mass="34200">MTRAGASGDIARIMAAIGELAALGTAGCWVVSSLAFTASARRIGSMTLNLVRLVLALGFLTLFCWLYRGLPLPLDASPSTWGWLSVSGVVGFVLGDLCLFRAFLLVGPRISMLIMSLAPPVAAGLGWIWLGERLSLADLAGMAVTLGGVTWVVAEQQPAPGAAGKAGEAGEAGTATAGAAGASVSGMAGVPSSAPPASLAGLALAALGALGQAVGMVLSKRGMGTYDAFAATQIRVLAAIAVYAALFVAIRWWGQVAQGVRDRAGMGFAALGALAGPFVGVSLSLVSIQHTSVGVATTLMSTTPVLIIPAVMVLHRERVSLRAALGAALAVGGVALLWVR</sequence>
<dbReference type="EMBL" id="ASRX01000065">
    <property type="protein sequence ID" value="EYF02171.1"/>
    <property type="molecule type" value="Genomic_DNA"/>
</dbReference>
<feature type="transmembrane region" description="Helical" evidence="1">
    <location>
        <begin position="20"/>
        <end position="38"/>
    </location>
</feature>
<dbReference type="Pfam" id="PF00892">
    <property type="entry name" value="EamA"/>
    <property type="match status" value="2"/>
</dbReference>
<keyword evidence="1" id="KW-1133">Transmembrane helix</keyword>
<feature type="transmembrane region" description="Helical" evidence="1">
    <location>
        <begin position="112"/>
        <end position="130"/>
    </location>
</feature>
<dbReference type="eggNOG" id="COG0697">
    <property type="taxonomic scope" value="Bacteria"/>
</dbReference>
<accession>A0A017T0U4</accession>
<feature type="transmembrane region" description="Helical" evidence="1">
    <location>
        <begin position="319"/>
        <end position="339"/>
    </location>
</feature>
<feature type="domain" description="EamA" evidence="2">
    <location>
        <begin position="200"/>
        <end position="337"/>
    </location>
</feature>
<feature type="transmembrane region" description="Helical" evidence="1">
    <location>
        <begin position="80"/>
        <end position="100"/>
    </location>
</feature>
<feature type="transmembrane region" description="Helical" evidence="1">
    <location>
        <begin position="293"/>
        <end position="313"/>
    </location>
</feature>
<evidence type="ECO:0000313" key="4">
    <source>
        <dbReference type="Proteomes" id="UP000019678"/>
    </source>
</evidence>
<dbReference type="InterPro" id="IPR037185">
    <property type="entry name" value="EmrE-like"/>
</dbReference>
<dbReference type="AlphaFoldDB" id="A0A017T0U4"/>
<reference evidence="3 4" key="1">
    <citation type="submission" date="2013-05" db="EMBL/GenBank/DDBJ databases">
        <title>Genome assembly of Chondromyces apiculatus DSM 436.</title>
        <authorList>
            <person name="Sharma G."/>
            <person name="Khatri I."/>
            <person name="Kaur C."/>
            <person name="Mayilraj S."/>
            <person name="Subramanian S."/>
        </authorList>
    </citation>
    <scope>NUCLEOTIDE SEQUENCE [LARGE SCALE GENOMIC DNA]</scope>
    <source>
        <strain evidence="3 4">DSM 436</strain>
    </source>
</reference>
<proteinExistence type="predicted"/>
<name>A0A017T0U4_9BACT</name>
<keyword evidence="1" id="KW-0472">Membrane</keyword>
<evidence type="ECO:0000256" key="1">
    <source>
        <dbReference type="SAM" id="Phobius"/>
    </source>
</evidence>
<feature type="transmembrane region" description="Helical" evidence="1">
    <location>
        <begin position="50"/>
        <end position="68"/>
    </location>
</feature>
<comment type="caution">
    <text evidence="3">The sequence shown here is derived from an EMBL/GenBank/DDBJ whole genome shotgun (WGS) entry which is preliminary data.</text>
</comment>
<feature type="transmembrane region" description="Helical" evidence="1">
    <location>
        <begin position="197"/>
        <end position="218"/>
    </location>
</feature>
<dbReference type="SUPFAM" id="SSF103481">
    <property type="entry name" value="Multidrug resistance efflux transporter EmrE"/>
    <property type="match status" value="2"/>
</dbReference>
<dbReference type="InterPro" id="IPR000620">
    <property type="entry name" value="EamA_dom"/>
</dbReference>
<dbReference type="GO" id="GO:0016020">
    <property type="term" value="C:membrane"/>
    <property type="evidence" value="ECO:0007669"/>
    <property type="project" value="InterPro"/>
</dbReference>
<feature type="transmembrane region" description="Helical" evidence="1">
    <location>
        <begin position="265"/>
        <end position="286"/>
    </location>
</feature>
<gene>
    <name evidence="3" type="ORF">CAP_7382</name>
</gene>
<evidence type="ECO:0000313" key="3">
    <source>
        <dbReference type="EMBL" id="EYF02171.1"/>
    </source>
</evidence>
<evidence type="ECO:0000259" key="2">
    <source>
        <dbReference type="Pfam" id="PF00892"/>
    </source>
</evidence>
<keyword evidence="1" id="KW-0812">Transmembrane</keyword>
<keyword evidence="4" id="KW-1185">Reference proteome</keyword>
<dbReference type="PANTHER" id="PTHR22911">
    <property type="entry name" value="ACYL-MALONYL CONDENSING ENZYME-RELATED"/>
    <property type="match status" value="1"/>
</dbReference>
<dbReference type="STRING" id="1192034.CAP_7382"/>
<feature type="domain" description="EamA" evidence="2">
    <location>
        <begin position="17"/>
        <end position="153"/>
    </location>
</feature>
<dbReference type="PANTHER" id="PTHR22911:SF137">
    <property type="entry name" value="SOLUTE CARRIER FAMILY 35 MEMBER G2-RELATED"/>
    <property type="match status" value="1"/>
</dbReference>